<dbReference type="GO" id="GO:0046872">
    <property type="term" value="F:metal ion binding"/>
    <property type="evidence" value="ECO:0007669"/>
    <property type="project" value="InterPro"/>
</dbReference>
<name>A0A0G0MLC4_9BACT</name>
<dbReference type="InterPro" id="IPR007863">
    <property type="entry name" value="Peptidase_M16_C"/>
</dbReference>
<dbReference type="PANTHER" id="PTHR11851:SF49">
    <property type="entry name" value="MITOCHONDRIAL-PROCESSING PEPTIDASE SUBUNIT ALPHA"/>
    <property type="match status" value="1"/>
</dbReference>
<evidence type="ECO:0000259" key="4">
    <source>
        <dbReference type="Pfam" id="PF05193"/>
    </source>
</evidence>
<dbReference type="PROSITE" id="PS00143">
    <property type="entry name" value="INSULINASE"/>
    <property type="match status" value="1"/>
</dbReference>
<dbReference type="AlphaFoldDB" id="A0A0G0MLC4"/>
<dbReference type="InterPro" id="IPR001431">
    <property type="entry name" value="Pept_M16_Zn_BS"/>
</dbReference>
<organism evidence="5 6">
    <name type="scientific">Candidatus Woesebacteria bacterium GW2011_GWB1_39_12</name>
    <dbReference type="NCBI Taxonomy" id="1618574"/>
    <lineage>
        <taxon>Bacteria</taxon>
        <taxon>Candidatus Woeseibacteriota</taxon>
    </lineage>
</organism>
<dbReference type="InterPro" id="IPR011249">
    <property type="entry name" value="Metalloenz_LuxS/M16"/>
</dbReference>
<dbReference type="PANTHER" id="PTHR11851">
    <property type="entry name" value="METALLOPROTEASE"/>
    <property type="match status" value="1"/>
</dbReference>
<dbReference type="Pfam" id="PF00675">
    <property type="entry name" value="Peptidase_M16"/>
    <property type="match status" value="1"/>
</dbReference>
<accession>A0A0G0MLC4</accession>
<dbReference type="EMBL" id="LBWB01000006">
    <property type="protein sequence ID" value="KKR01171.1"/>
    <property type="molecule type" value="Genomic_DNA"/>
</dbReference>
<protein>
    <submittedName>
        <fullName evidence="5">Processing protease</fullName>
    </submittedName>
</protein>
<evidence type="ECO:0000313" key="6">
    <source>
        <dbReference type="Proteomes" id="UP000033881"/>
    </source>
</evidence>
<reference evidence="5 6" key="1">
    <citation type="journal article" date="2015" name="Nature">
        <title>rRNA introns, odd ribosomes, and small enigmatic genomes across a large radiation of phyla.</title>
        <authorList>
            <person name="Brown C.T."/>
            <person name="Hug L.A."/>
            <person name="Thomas B.C."/>
            <person name="Sharon I."/>
            <person name="Castelle C.J."/>
            <person name="Singh A."/>
            <person name="Wilkins M.J."/>
            <person name="Williams K.H."/>
            <person name="Banfield J.F."/>
        </authorList>
    </citation>
    <scope>NUCLEOTIDE SEQUENCE [LARGE SCALE GENOMIC DNA]</scope>
</reference>
<sequence length="423" mass="47685">MDYKLTTLSNNLRVLTVPMPSLESATVTVWVKTGSRNEDKKLQGISHFLEHMAFKGSKKFPSPAAVTGFLDGLGAEYNAGTSHEWTNFYVKVRVGILEKAFEILSEVITKPILDSREIEKEKGTILEEIAMHEDTPMEKIGDVFQETIYPEHPLGWDIAGNQGSVKIIKREDFLKYRQNHYGSNNMLITVAGGISEKKVVDLAGKYFSGLGFVRKPEAKKFTKSQNKMKVKVVSKKTEQAHFILGYPAYSRTHKDRYGESVLSTILGKGMSSRLFDEIRWKRGLAYAVYTSAARFIDTGYLATYEGVDPKNCEEAIKVTLDQIYGLAEGKYPIKDKEIRKAKEYIKGRTALALEDTAAVNDFFGERALFHKSIETPEEVLKKIEKVTIDEVVAVAKDIFKPQKINLAIIGPYKNEEKFAKILE</sequence>
<keyword evidence="5" id="KW-0645">Protease</keyword>
<dbReference type="Gene3D" id="3.30.830.10">
    <property type="entry name" value="Metalloenzyme, LuxS/M16 peptidase-like"/>
    <property type="match status" value="2"/>
</dbReference>
<evidence type="ECO:0000259" key="3">
    <source>
        <dbReference type="Pfam" id="PF00675"/>
    </source>
</evidence>
<dbReference type="Pfam" id="PF05193">
    <property type="entry name" value="Peptidase_M16_C"/>
    <property type="match status" value="1"/>
</dbReference>
<dbReference type="SUPFAM" id="SSF63411">
    <property type="entry name" value="LuxS/MPP-like metallohydrolase"/>
    <property type="match status" value="2"/>
</dbReference>
<evidence type="ECO:0000313" key="5">
    <source>
        <dbReference type="EMBL" id="KKR01171.1"/>
    </source>
</evidence>
<proteinExistence type="inferred from homology"/>
<evidence type="ECO:0000256" key="1">
    <source>
        <dbReference type="ARBA" id="ARBA00007261"/>
    </source>
</evidence>
<gene>
    <name evidence="5" type="ORF">UT24_C0006G0019</name>
</gene>
<dbReference type="STRING" id="1618574.UT24_C0006G0019"/>
<dbReference type="InterPro" id="IPR050361">
    <property type="entry name" value="MPP/UQCRC_Complex"/>
</dbReference>
<dbReference type="GO" id="GO:0004222">
    <property type="term" value="F:metalloendopeptidase activity"/>
    <property type="evidence" value="ECO:0007669"/>
    <property type="project" value="InterPro"/>
</dbReference>
<comment type="similarity">
    <text evidence="1 2">Belongs to the peptidase M16 family.</text>
</comment>
<evidence type="ECO:0000256" key="2">
    <source>
        <dbReference type="RuleBase" id="RU004447"/>
    </source>
</evidence>
<dbReference type="Proteomes" id="UP000033881">
    <property type="component" value="Unassembled WGS sequence"/>
</dbReference>
<feature type="domain" description="Peptidase M16 N-terminal" evidence="3">
    <location>
        <begin position="13"/>
        <end position="159"/>
    </location>
</feature>
<comment type="caution">
    <text evidence="5">The sequence shown here is derived from an EMBL/GenBank/DDBJ whole genome shotgun (WGS) entry which is preliminary data.</text>
</comment>
<dbReference type="InterPro" id="IPR011765">
    <property type="entry name" value="Pept_M16_N"/>
</dbReference>
<keyword evidence="5" id="KW-0378">Hydrolase</keyword>
<feature type="domain" description="Peptidase M16 C-terminal" evidence="4">
    <location>
        <begin position="168"/>
        <end position="343"/>
    </location>
</feature>
<dbReference type="GO" id="GO:0006508">
    <property type="term" value="P:proteolysis"/>
    <property type="evidence" value="ECO:0007669"/>
    <property type="project" value="UniProtKB-KW"/>
</dbReference>